<feature type="domain" description="Xylanolytic transcriptional activator regulatory" evidence="3">
    <location>
        <begin position="299"/>
        <end position="372"/>
    </location>
</feature>
<dbReference type="GeneID" id="38111750"/>
<dbReference type="RefSeq" id="XP_026609241.1">
    <property type="nucleotide sequence ID" value="XM_026743396.1"/>
</dbReference>
<evidence type="ECO:0000259" key="3">
    <source>
        <dbReference type="SMART" id="SM00906"/>
    </source>
</evidence>
<dbReference type="EMBL" id="PVWQ01000001">
    <property type="protein sequence ID" value="RDW94058.1"/>
    <property type="molecule type" value="Genomic_DNA"/>
</dbReference>
<reference evidence="4 5" key="1">
    <citation type="journal article" date="2018" name="IMA Fungus">
        <title>IMA Genome-F 9: Draft genome sequence of Annulohypoxylon stygium, Aspergillus mulundensis, Berkeleyomyces basicola (syn. Thielaviopsis basicola), Ceratocystis smalleyi, two Cercospora beticola strains, Coleophoma cylindrospora, Fusarium fracticaudum, Phialophora cf. hyalina, and Morchella septimelata.</title>
        <authorList>
            <person name="Wingfield B.D."/>
            <person name="Bills G.F."/>
            <person name="Dong Y."/>
            <person name="Huang W."/>
            <person name="Nel W.J."/>
            <person name="Swalarsk-Parry B.S."/>
            <person name="Vaghefi N."/>
            <person name="Wilken P.M."/>
            <person name="An Z."/>
            <person name="de Beer Z.W."/>
            <person name="De Vos L."/>
            <person name="Chen L."/>
            <person name="Duong T.A."/>
            <person name="Gao Y."/>
            <person name="Hammerbacher A."/>
            <person name="Kikkert J.R."/>
            <person name="Li Y."/>
            <person name="Li H."/>
            <person name="Li K."/>
            <person name="Li Q."/>
            <person name="Liu X."/>
            <person name="Ma X."/>
            <person name="Naidoo K."/>
            <person name="Pethybridge S.J."/>
            <person name="Sun J."/>
            <person name="Steenkamp E.T."/>
            <person name="van der Nest M.A."/>
            <person name="van Wyk S."/>
            <person name="Wingfield M.J."/>
            <person name="Xiong C."/>
            <person name="Yue Q."/>
            <person name="Zhang X."/>
        </authorList>
    </citation>
    <scope>NUCLEOTIDE SEQUENCE [LARGE SCALE GENOMIC DNA]</scope>
    <source>
        <strain evidence="4 5">DSM 5745</strain>
    </source>
</reference>
<comment type="caution">
    <text evidence="4">The sequence shown here is derived from an EMBL/GenBank/DDBJ whole genome shotgun (WGS) entry which is preliminary data.</text>
</comment>
<accession>A0A3D8T7T5</accession>
<evidence type="ECO:0000313" key="4">
    <source>
        <dbReference type="EMBL" id="RDW94058.1"/>
    </source>
</evidence>
<dbReference type="PANTHER" id="PTHR46910:SF39">
    <property type="entry name" value="ZN(II)2CYS6 TRANSCRIPTION FACTOR (EUROFUNG)"/>
    <property type="match status" value="1"/>
</dbReference>
<keyword evidence="5" id="KW-1185">Reference proteome</keyword>
<dbReference type="AlphaFoldDB" id="A0A3D8T7T5"/>
<name>A0A3D8T7T5_9EURO</name>
<dbReference type="InterPro" id="IPR007219">
    <property type="entry name" value="XnlR_reg_dom"/>
</dbReference>
<gene>
    <name evidence="4" type="ORF">DSM5745_01380</name>
</gene>
<dbReference type="SMART" id="SM00906">
    <property type="entry name" value="Fungal_trans"/>
    <property type="match status" value="1"/>
</dbReference>
<feature type="region of interest" description="Disordered" evidence="2">
    <location>
        <begin position="600"/>
        <end position="641"/>
    </location>
</feature>
<dbReference type="GO" id="GO:0008270">
    <property type="term" value="F:zinc ion binding"/>
    <property type="evidence" value="ECO:0007669"/>
    <property type="project" value="InterPro"/>
</dbReference>
<keyword evidence="1" id="KW-0539">Nucleus</keyword>
<evidence type="ECO:0000256" key="1">
    <source>
        <dbReference type="ARBA" id="ARBA00023242"/>
    </source>
</evidence>
<evidence type="ECO:0000313" key="5">
    <source>
        <dbReference type="Proteomes" id="UP000256690"/>
    </source>
</evidence>
<feature type="compositionally biased region" description="Polar residues" evidence="2">
    <location>
        <begin position="611"/>
        <end position="628"/>
    </location>
</feature>
<protein>
    <recommendedName>
        <fullName evidence="3">Xylanolytic transcriptional activator regulatory domain-containing protein</fullName>
    </recommendedName>
</protein>
<dbReference type="InterPro" id="IPR050987">
    <property type="entry name" value="AtrR-like"/>
</dbReference>
<dbReference type="CDD" id="cd12148">
    <property type="entry name" value="fungal_TF_MHR"/>
    <property type="match status" value="1"/>
</dbReference>
<dbReference type="GO" id="GO:0003700">
    <property type="term" value="F:DNA-binding transcription factor activity"/>
    <property type="evidence" value="ECO:0007669"/>
    <property type="project" value="InterPro"/>
</dbReference>
<organism evidence="4 5">
    <name type="scientific">Aspergillus mulundensis</name>
    <dbReference type="NCBI Taxonomy" id="1810919"/>
    <lineage>
        <taxon>Eukaryota</taxon>
        <taxon>Fungi</taxon>
        <taxon>Dikarya</taxon>
        <taxon>Ascomycota</taxon>
        <taxon>Pezizomycotina</taxon>
        <taxon>Eurotiomycetes</taxon>
        <taxon>Eurotiomycetidae</taxon>
        <taxon>Eurotiales</taxon>
        <taxon>Aspergillaceae</taxon>
        <taxon>Aspergillus</taxon>
        <taxon>Aspergillus subgen. Nidulantes</taxon>
    </lineage>
</organism>
<dbReference type="Pfam" id="PF04082">
    <property type="entry name" value="Fungal_trans"/>
    <property type="match status" value="1"/>
</dbReference>
<sequence>MLNSGLFEKRLTCDRRIEYLEARLARYENTTRAIRPGSQAGETLPEASLVTTPAPTRIRRTSVHPDNSAFLVDSLGLLSRASRPDLATSTNPESFELSPGSGSLHYVLIQRLLADTIAAIAADSSLSSSYTFGSRVQSLLDGPRPGQRQERAQDTANYLLQPRPRSIHVFDIPSLPDEREAFRLLETHVFYIGHTQNYIDAREISDKVGLFYANKDDSTYTESLWTLEILLIFAIARLLTGDFGGEAYRADSFPGYSLFEFVWERLPPLSQLYSVGRVGVEVLAQVAVYLQNIYRKEEAYVHVSTALRLAVSHGYHRQSSTARFLQSEATHINRLWWSIYHQERRLAAATGSPPGISDALIEQPLPTDSIGFTPAAPMRTSIKLARVYGQVMTVLYGSTPQAEDTFISNVQSIIRSLYDISDEIPMELATGMPRLGNDLSLRTSAALHLMFYQALLLTIRPVMLHIAQLILSGNPPQPGILYSSPIGKLCRTCTEAARRLLKTLTALRQNKCLALFGFFDFDGIFSVTFIMILTAILDSSCEDDQRIQPSPGLGEALGLIQYVADHENKFAARWFHEIQRTWAQLCSRLDMPESYRALTRKAPREAPDQTGDASQAAGSTNVSGQGRSTHQDDTSTRQYPGVDILNGDFEMTAPEPQSILADLDIWGDINHLWAPLPENYETFQNEESAAIPQSLYQNIYGNQRWAFTGEDMGDFAELGRHFVSDHPS</sequence>
<dbReference type="GO" id="GO:0003677">
    <property type="term" value="F:DNA binding"/>
    <property type="evidence" value="ECO:0007669"/>
    <property type="project" value="InterPro"/>
</dbReference>
<dbReference type="GO" id="GO:0006351">
    <property type="term" value="P:DNA-templated transcription"/>
    <property type="evidence" value="ECO:0007669"/>
    <property type="project" value="InterPro"/>
</dbReference>
<dbReference type="Proteomes" id="UP000256690">
    <property type="component" value="Unassembled WGS sequence"/>
</dbReference>
<evidence type="ECO:0000256" key="2">
    <source>
        <dbReference type="SAM" id="MobiDB-lite"/>
    </source>
</evidence>
<dbReference type="OrthoDB" id="3266505at2759"/>
<proteinExistence type="predicted"/>
<dbReference type="PANTHER" id="PTHR46910">
    <property type="entry name" value="TRANSCRIPTION FACTOR PDR1"/>
    <property type="match status" value="1"/>
</dbReference>